<feature type="non-terminal residue" evidence="1">
    <location>
        <position position="700"/>
    </location>
</feature>
<dbReference type="PANTHER" id="PTHR45749">
    <property type="match status" value="1"/>
</dbReference>
<keyword evidence="1" id="KW-0808">Transferase</keyword>
<accession>A0A023EX51</accession>
<dbReference type="GO" id="GO:0016301">
    <property type="term" value="F:kinase activity"/>
    <property type="evidence" value="ECO:0007669"/>
    <property type="project" value="UniProtKB-KW"/>
</dbReference>
<protein>
    <submittedName>
        <fullName evidence="1">Putative 52 kDa repressor of the inhibitor of the protein kinase</fullName>
    </submittedName>
</protein>
<evidence type="ECO:0000313" key="1">
    <source>
        <dbReference type="EMBL" id="JAC13762.1"/>
    </source>
</evidence>
<sequence length="700" mass="82761">DSSTSVDFLRTTSPAQITETQRCELKNKRPTPKLSLKEITKKQVRTFQTSWYKRFSWLTASTLTQKMYCFICLMFGETDIDWCIEGVFELENFIKNAYKHQSTKHHLLNKEKFHMLGNVHQEVGHLQILKHNDQVSTNRLVLSRLIQVVMYLGKQELAFGMNLDQYGCKELNNYKELLDLLSQNELLIRDYLKSTTAFKLTISDIQKELIGVITSLIKEKIKSEIKQSNFISIQVDNNIDVASNRQMSIIFRYLIKSRIIERFICFYDFSIVKNSKILSEIIRQVLKEWNVEGIQVISQSYDGSILFTDHRKQSLPSLVREFCPYALCIHCYAHHMNSTLLYACKNIKQIRVFLSQLTAFNNFFNNSKKTKDLLIEMDYQFTNRSLIYHNHCRMISILIDNFSEIRRTFNEIIDDSDSQWDYDSLNSALVLNTYLNDPKFVFMLSVYKTCFTHVDPHFKYFESLLKKVHECVKDIKLAIANIVDLKNDIFIENCLVKSLYLNENLVFTEEDKNELKFITYEFLDSLINQMNERFLDLTNLQFVDLLNEERFLEYNKDFPMEKLLSLLKFYPFFNQEQLQNELYNVYNDKKKHVPPYQLLKYLVMNGLDCVYEEVTKLLQLILAYQILPADDNFVEHSNHTLNRVKSYLSNNKIINRSFCLDLLAIEKDLVKELSADHIFIDRVIDVYAEKTNKQDDLIYK</sequence>
<dbReference type="PANTHER" id="PTHR45749:SF21">
    <property type="entry name" value="DUF4371 DOMAIN-CONTAINING PROTEIN"/>
    <property type="match status" value="1"/>
</dbReference>
<proteinExistence type="evidence at transcript level"/>
<feature type="non-terminal residue" evidence="1">
    <location>
        <position position="1"/>
    </location>
</feature>
<organism evidence="1">
    <name type="scientific">Triatoma infestans</name>
    <name type="common">Assassin bug</name>
    <dbReference type="NCBI Taxonomy" id="30076"/>
    <lineage>
        <taxon>Eukaryota</taxon>
        <taxon>Metazoa</taxon>
        <taxon>Ecdysozoa</taxon>
        <taxon>Arthropoda</taxon>
        <taxon>Hexapoda</taxon>
        <taxon>Insecta</taxon>
        <taxon>Pterygota</taxon>
        <taxon>Neoptera</taxon>
        <taxon>Paraneoptera</taxon>
        <taxon>Hemiptera</taxon>
        <taxon>Heteroptera</taxon>
        <taxon>Panheteroptera</taxon>
        <taxon>Cimicomorpha</taxon>
        <taxon>Reduviidae</taxon>
        <taxon>Triatominae</taxon>
        <taxon>Triatoma</taxon>
    </lineage>
</organism>
<reference evidence="1" key="1">
    <citation type="journal article" date="2014" name="PLoS Negl. Trop. Dis.">
        <title>An updated insight into the Sialotranscriptome of Triatoma infestans: developmental stage and geographic variations.</title>
        <authorList>
            <person name="Schwarz A."/>
            <person name="Medrano-Mercado N."/>
            <person name="Schaub G.A."/>
            <person name="Struchiner C.J."/>
            <person name="Bargues M.D."/>
            <person name="Levy M.Z."/>
            <person name="Ribeiro J.M."/>
        </authorList>
    </citation>
    <scope>NUCLEOTIDE SEQUENCE</scope>
    <source>
        <strain evidence="1">Chile</strain>
        <tissue evidence="1">Salivary glands</tissue>
    </source>
</reference>
<dbReference type="AlphaFoldDB" id="A0A023EX51"/>
<keyword evidence="1" id="KW-0418">Kinase</keyword>
<name>A0A023EX51_TRIIF</name>
<dbReference type="SUPFAM" id="SSF53098">
    <property type="entry name" value="Ribonuclease H-like"/>
    <property type="match status" value="1"/>
</dbReference>
<dbReference type="EMBL" id="GBBI01004950">
    <property type="protein sequence ID" value="JAC13762.1"/>
    <property type="molecule type" value="mRNA"/>
</dbReference>
<dbReference type="InterPro" id="IPR012337">
    <property type="entry name" value="RNaseH-like_sf"/>
</dbReference>